<evidence type="ECO:0000256" key="2">
    <source>
        <dbReference type="ARBA" id="ARBA00022771"/>
    </source>
</evidence>
<evidence type="ECO:0000313" key="8">
    <source>
        <dbReference type="Proteomes" id="UP001460270"/>
    </source>
</evidence>
<keyword evidence="8" id="KW-1185">Reference proteome</keyword>
<dbReference type="GO" id="GO:0008270">
    <property type="term" value="F:zinc ion binding"/>
    <property type="evidence" value="ECO:0007669"/>
    <property type="project" value="UniProtKB-KW"/>
</dbReference>
<accession>A0AAW0PKA7</accession>
<name>A0AAW0PKA7_9GOBI</name>
<evidence type="ECO:0000259" key="6">
    <source>
        <dbReference type="Pfam" id="PF05485"/>
    </source>
</evidence>
<dbReference type="Proteomes" id="UP001460270">
    <property type="component" value="Unassembled WGS sequence"/>
</dbReference>
<reference evidence="8" key="1">
    <citation type="submission" date="2024-04" db="EMBL/GenBank/DDBJ databases">
        <title>Salinicola lusitanus LLJ914,a marine bacterium isolated from the Okinawa Trough.</title>
        <authorList>
            <person name="Li J."/>
        </authorList>
    </citation>
    <scope>NUCLEOTIDE SEQUENCE [LARGE SCALE GENOMIC DNA]</scope>
</reference>
<dbReference type="EMBL" id="JBBPFD010000004">
    <property type="protein sequence ID" value="KAK7929860.1"/>
    <property type="molecule type" value="Genomic_DNA"/>
</dbReference>
<comment type="caution">
    <text evidence="7">The sequence shown here is derived from an EMBL/GenBank/DDBJ whole genome shotgun (WGS) entry which is preliminary data.</text>
</comment>
<dbReference type="InterPro" id="IPR006612">
    <property type="entry name" value="THAP_Znf"/>
</dbReference>
<dbReference type="SUPFAM" id="SSF57716">
    <property type="entry name" value="Glucocorticoid receptor-like (DNA-binding domain)"/>
    <property type="match status" value="1"/>
</dbReference>
<dbReference type="GO" id="GO:0003677">
    <property type="term" value="F:DNA binding"/>
    <property type="evidence" value="ECO:0007669"/>
    <property type="project" value="UniProtKB-KW"/>
</dbReference>
<sequence>MSFVNSSVGGELSVIRHEEEEEEEPHCYDHGKPRSECCGPLFNLHGPPSKEEHLRGWLKALNLEKPPKRPYVCSYHFVDGKPTPAHPFPEKWLGYGSTASPLKSYGARRRKQTHA</sequence>
<evidence type="ECO:0000256" key="1">
    <source>
        <dbReference type="ARBA" id="ARBA00022723"/>
    </source>
</evidence>
<protein>
    <recommendedName>
        <fullName evidence="6">THAP-type domain-containing protein</fullName>
    </recommendedName>
</protein>
<evidence type="ECO:0000256" key="5">
    <source>
        <dbReference type="SAM" id="MobiDB-lite"/>
    </source>
</evidence>
<dbReference type="AlphaFoldDB" id="A0AAW0PKA7"/>
<gene>
    <name evidence="7" type="ORF">WMY93_006255</name>
</gene>
<evidence type="ECO:0000256" key="3">
    <source>
        <dbReference type="ARBA" id="ARBA00022833"/>
    </source>
</evidence>
<evidence type="ECO:0000313" key="7">
    <source>
        <dbReference type="EMBL" id="KAK7929860.1"/>
    </source>
</evidence>
<dbReference type="Pfam" id="PF05485">
    <property type="entry name" value="THAP"/>
    <property type="match status" value="1"/>
</dbReference>
<keyword evidence="4" id="KW-0238">DNA-binding</keyword>
<keyword evidence="2" id="KW-0863">Zinc-finger</keyword>
<organism evidence="7 8">
    <name type="scientific">Mugilogobius chulae</name>
    <name type="common">yellowstripe goby</name>
    <dbReference type="NCBI Taxonomy" id="88201"/>
    <lineage>
        <taxon>Eukaryota</taxon>
        <taxon>Metazoa</taxon>
        <taxon>Chordata</taxon>
        <taxon>Craniata</taxon>
        <taxon>Vertebrata</taxon>
        <taxon>Euteleostomi</taxon>
        <taxon>Actinopterygii</taxon>
        <taxon>Neopterygii</taxon>
        <taxon>Teleostei</taxon>
        <taxon>Neoteleostei</taxon>
        <taxon>Acanthomorphata</taxon>
        <taxon>Gobiaria</taxon>
        <taxon>Gobiiformes</taxon>
        <taxon>Gobioidei</taxon>
        <taxon>Gobiidae</taxon>
        <taxon>Gobionellinae</taxon>
        <taxon>Mugilogobius</taxon>
    </lineage>
</organism>
<proteinExistence type="predicted"/>
<feature type="domain" description="THAP-type" evidence="6">
    <location>
        <begin position="26"/>
        <end position="78"/>
    </location>
</feature>
<evidence type="ECO:0000256" key="4">
    <source>
        <dbReference type="ARBA" id="ARBA00023125"/>
    </source>
</evidence>
<feature type="region of interest" description="Disordered" evidence="5">
    <location>
        <begin position="1"/>
        <end position="31"/>
    </location>
</feature>
<keyword evidence="3" id="KW-0862">Zinc</keyword>
<keyword evidence="1" id="KW-0479">Metal-binding</keyword>